<protein>
    <submittedName>
        <fullName evidence="2">M28 family peptidase</fullName>
    </submittedName>
</protein>
<dbReference type="EMBL" id="WXYO01000008">
    <property type="protein sequence ID" value="NAS13963.1"/>
    <property type="molecule type" value="Genomic_DNA"/>
</dbReference>
<keyword evidence="3" id="KW-1185">Reference proteome</keyword>
<feature type="domain" description="Peptidase M28" evidence="1">
    <location>
        <begin position="89"/>
        <end position="292"/>
    </location>
</feature>
<accession>A0A6L9EH34</accession>
<dbReference type="GO" id="GO:0008235">
    <property type="term" value="F:metalloexopeptidase activity"/>
    <property type="evidence" value="ECO:0007669"/>
    <property type="project" value="InterPro"/>
</dbReference>
<evidence type="ECO:0000313" key="2">
    <source>
        <dbReference type="EMBL" id="NAS13963.1"/>
    </source>
</evidence>
<name>A0A6L9EH34_9FLAO</name>
<dbReference type="PANTHER" id="PTHR12147:SF26">
    <property type="entry name" value="PEPTIDASE M28 DOMAIN-CONTAINING PROTEIN"/>
    <property type="match status" value="1"/>
</dbReference>
<reference evidence="2 3" key="1">
    <citation type="submission" date="2020-01" db="EMBL/GenBank/DDBJ databases">
        <title>Bacteria diversity of Porities sp.</title>
        <authorList>
            <person name="Wang G."/>
        </authorList>
    </citation>
    <scope>NUCLEOTIDE SEQUENCE [LARGE SCALE GENOMIC DNA]</scope>
    <source>
        <strain evidence="2 3">R33</strain>
    </source>
</reference>
<dbReference type="InterPro" id="IPR045175">
    <property type="entry name" value="M28_fam"/>
</dbReference>
<dbReference type="RefSeq" id="WP_161436999.1">
    <property type="nucleotide sequence ID" value="NZ_WXYO01000008.1"/>
</dbReference>
<dbReference type="GO" id="GO:0006508">
    <property type="term" value="P:proteolysis"/>
    <property type="evidence" value="ECO:0007669"/>
    <property type="project" value="InterPro"/>
</dbReference>
<proteinExistence type="predicted"/>
<evidence type="ECO:0000313" key="3">
    <source>
        <dbReference type="Proteomes" id="UP000475249"/>
    </source>
</evidence>
<gene>
    <name evidence="2" type="ORF">GTQ38_18265</name>
</gene>
<dbReference type="Proteomes" id="UP000475249">
    <property type="component" value="Unassembled WGS sequence"/>
</dbReference>
<dbReference type="SUPFAM" id="SSF53187">
    <property type="entry name" value="Zn-dependent exopeptidases"/>
    <property type="match status" value="1"/>
</dbReference>
<dbReference type="PANTHER" id="PTHR12147">
    <property type="entry name" value="METALLOPEPTIDASE M28 FAMILY MEMBER"/>
    <property type="match status" value="1"/>
</dbReference>
<dbReference type="InterPro" id="IPR007484">
    <property type="entry name" value="Peptidase_M28"/>
</dbReference>
<organism evidence="2 3">
    <name type="scientific">Poritiphilus flavus</name>
    <dbReference type="NCBI Taxonomy" id="2697053"/>
    <lineage>
        <taxon>Bacteria</taxon>
        <taxon>Pseudomonadati</taxon>
        <taxon>Bacteroidota</taxon>
        <taxon>Flavobacteriia</taxon>
        <taxon>Flavobacteriales</taxon>
        <taxon>Flavobacteriaceae</taxon>
        <taxon>Poritiphilus</taxon>
    </lineage>
</organism>
<sequence>MTSIAKKALICIAIVLPLAGGAQLREKFQAHATYLASDELKGRGTGSEGIRLAAKYIATQFKEIGLEPGLEKSYYQEFPFPEQQQPEANIVGVIKGAATTKKSIVFTAHYDAYGVIKKEEQNDSIYNGALDNAIGVAALIEIARLFAEQEAPECHLVFVATAAEEFGAYGSKFYVENPVFPIEDIIICLNIDGFNVSGVREDYFVFPKRGVDYVDQIEAIAKPLGWVYKSPGWEDQLNTSFDTASFLQRSVPALTLWTGDQLKGGKTAEPIPFGKIHSPEDEITALWNWEGVEDHCLLYKAIADYFLNNPSDIKVTEPSLFMEK</sequence>
<evidence type="ECO:0000259" key="1">
    <source>
        <dbReference type="Pfam" id="PF04389"/>
    </source>
</evidence>
<dbReference type="Gene3D" id="3.40.630.10">
    <property type="entry name" value="Zn peptidases"/>
    <property type="match status" value="1"/>
</dbReference>
<dbReference type="AlphaFoldDB" id="A0A6L9EH34"/>
<comment type="caution">
    <text evidence="2">The sequence shown here is derived from an EMBL/GenBank/DDBJ whole genome shotgun (WGS) entry which is preliminary data.</text>
</comment>
<dbReference type="Pfam" id="PF04389">
    <property type="entry name" value="Peptidase_M28"/>
    <property type="match status" value="1"/>
</dbReference>